<gene>
    <name evidence="1" type="ORF">GCM10022393_22960</name>
</gene>
<dbReference type="RefSeq" id="WP_344927505.1">
    <property type="nucleotide sequence ID" value="NZ_BAABCW010000008.1"/>
</dbReference>
<dbReference type="Pfam" id="PF02597">
    <property type="entry name" value="ThiS"/>
    <property type="match status" value="1"/>
</dbReference>
<evidence type="ECO:0008006" key="3">
    <source>
        <dbReference type="Google" id="ProtNLM"/>
    </source>
</evidence>
<sequence length="79" mass="8850">MDIKVRYFGMIAETANCTEEILSVDKECNVDELKKILKSKYQKLQNSSFTIAIDKQIASDTNKLNSNHEIALLPPFSGG</sequence>
<evidence type="ECO:0000313" key="2">
    <source>
        <dbReference type="Proteomes" id="UP001500459"/>
    </source>
</evidence>
<dbReference type="InterPro" id="IPR003749">
    <property type="entry name" value="ThiS/MoaD-like"/>
</dbReference>
<comment type="caution">
    <text evidence="1">The sequence shown here is derived from an EMBL/GenBank/DDBJ whole genome shotgun (WGS) entry which is preliminary data.</text>
</comment>
<dbReference type="InterPro" id="IPR016155">
    <property type="entry name" value="Mopterin_synth/thiamin_S_b"/>
</dbReference>
<keyword evidence="2" id="KW-1185">Reference proteome</keyword>
<dbReference type="InterPro" id="IPR012675">
    <property type="entry name" value="Beta-grasp_dom_sf"/>
</dbReference>
<reference evidence="2" key="1">
    <citation type="journal article" date="2019" name="Int. J. Syst. Evol. Microbiol.">
        <title>The Global Catalogue of Microorganisms (GCM) 10K type strain sequencing project: providing services to taxonomists for standard genome sequencing and annotation.</title>
        <authorList>
            <consortium name="The Broad Institute Genomics Platform"/>
            <consortium name="The Broad Institute Genome Sequencing Center for Infectious Disease"/>
            <person name="Wu L."/>
            <person name="Ma J."/>
        </authorList>
    </citation>
    <scope>NUCLEOTIDE SEQUENCE [LARGE SCALE GENOMIC DNA]</scope>
    <source>
        <strain evidence="2">JCM 17106</strain>
    </source>
</reference>
<evidence type="ECO:0000313" key="1">
    <source>
        <dbReference type="EMBL" id="GAA3509654.1"/>
    </source>
</evidence>
<dbReference type="Proteomes" id="UP001500459">
    <property type="component" value="Unassembled WGS sequence"/>
</dbReference>
<organism evidence="1 2">
    <name type="scientific">Aquimarina addita</name>
    <dbReference type="NCBI Taxonomy" id="870485"/>
    <lineage>
        <taxon>Bacteria</taxon>
        <taxon>Pseudomonadati</taxon>
        <taxon>Bacteroidota</taxon>
        <taxon>Flavobacteriia</taxon>
        <taxon>Flavobacteriales</taxon>
        <taxon>Flavobacteriaceae</taxon>
        <taxon>Aquimarina</taxon>
    </lineage>
</organism>
<dbReference type="Gene3D" id="3.10.20.30">
    <property type="match status" value="1"/>
</dbReference>
<accession>A0ABP6UMC4</accession>
<proteinExistence type="predicted"/>
<dbReference type="EMBL" id="BAABCW010000008">
    <property type="protein sequence ID" value="GAA3509654.1"/>
    <property type="molecule type" value="Genomic_DNA"/>
</dbReference>
<name>A0ABP6UMC4_9FLAO</name>
<protein>
    <recommendedName>
        <fullName evidence="3">MoaD/ThiS family protein</fullName>
    </recommendedName>
</protein>
<dbReference type="CDD" id="cd00754">
    <property type="entry name" value="Ubl_MoaD"/>
    <property type="match status" value="1"/>
</dbReference>
<dbReference type="SUPFAM" id="SSF54285">
    <property type="entry name" value="MoaD/ThiS"/>
    <property type="match status" value="1"/>
</dbReference>